<feature type="region of interest" description="Disordered" evidence="1">
    <location>
        <begin position="96"/>
        <end position="121"/>
    </location>
</feature>
<protein>
    <submittedName>
        <fullName evidence="2">Uncharacterized protein</fullName>
    </submittedName>
</protein>
<feature type="compositionally biased region" description="Basic and acidic residues" evidence="1">
    <location>
        <begin position="11"/>
        <end position="21"/>
    </location>
</feature>
<accession>A0A830I1C6</accession>
<reference evidence="2" key="1">
    <citation type="submission" date="2020-10" db="EMBL/GenBank/DDBJ databases">
        <title>Unveiling of a novel bifunctional photoreceptor, Dualchrome1, isolated from a cosmopolitan green alga.</title>
        <authorList>
            <person name="Suzuki S."/>
            <person name="Kawachi M."/>
        </authorList>
    </citation>
    <scope>NUCLEOTIDE SEQUENCE</scope>
    <source>
        <strain evidence="2">NIES 2893</strain>
    </source>
</reference>
<feature type="region of interest" description="Disordered" evidence="1">
    <location>
        <begin position="1"/>
        <end position="21"/>
    </location>
</feature>
<feature type="compositionally biased region" description="Low complexity" evidence="1">
    <location>
        <begin position="96"/>
        <end position="106"/>
    </location>
</feature>
<proteinExistence type="predicted"/>
<evidence type="ECO:0000256" key="1">
    <source>
        <dbReference type="SAM" id="MobiDB-lite"/>
    </source>
</evidence>
<dbReference type="Proteomes" id="UP000660262">
    <property type="component" value="Unassembled WGS sequence"/>
</dbReference>
<evidence type="ECO:0000313" key="3">
    <source>
        <dbReference type="Proteomes" id="UP000660262"/>
    </source>
</evidence>
<name>A0A830I1C6_9CHLO</name>
<dbReference type="AlphaFoldDB" id="A0A830I1C6"/>
<evidence type="ECO:0000313" key="2">
    <source>
        <dbReference type="EMBL" id="GHP10947.1"/>
    </source>
</evidence>
<keyword evidence="3" id="KW-1185">Reference proteome</keyword>
<sequence>MPAVAPARWRNGREDKRDDPAARYYSGSAGALFAAMASCERPLTSLSHFDVPADMALRLTNLYRGSTGASFDAQASAMGLDAATIYELASARARSVSPPTSPLLSPQHHEKSICKSRGGDM</sequence>
<comment type="caution">
    <text evidence="2">The sequence shown here is derived from an EMBL/GenBank/DDBJ whole genome shotgun (WGS) entry which is preliminary data.</text>
</comment>
<feature type="compositionally biased region" description="Basic and acidic residues" evidence="1">
    <location>
        <begin position="107"/>
        <end position="121"/>
    </location>
</feature>
<gene>
    <name evidence="2" type="ORF">PPROV_000967700</name>
</gene>
<dbReference type="EMBL" id="BNJQ01000032">
    <property type="protein sequence ID" value="GHP10947.1"/>
    <property type="molecule type" value="Genomic_DNA"/>
</dbReference>
<organism evidence="2 3">
    <name type="scientific">Pycnococcus provasolii</name>
    <dbReference type="NCBI Taxonomy" id="41880"/>
    <lineage>
        <taxon>Eukaryota</taxon>
        <taxon>Viridiplantae</taxon>
        <taxon>Chlorophyta</taxon>
        <taxon>Pseudoscourfieldiophyceae</taxon>
        <taxon>Pseudoscourfieldiales</taxon>
        <taxon>Pycnococcaceae</taxon>
        <taxon>Pycnococcus</taxon>
    </lineage>
</organism>